<evidence type="ECO:0000256" key="2">
    <source>
        <dbReference type="ARBA" id="ARBA00008869"/>
    </source>
</evidence>
<keyword evidence="13" id="KW-1185">Reference proteome</keyword>
<dbReference type="VEuPathDB" id="VectorBase:LLONM1_000338"/>
<dbReference type="InterPro" id="IPR003439">
    <property type="entry name" value="ABC_transporter-like_ATP-bd"/>
</dbReference>
<dbReference type="InterPro" id="IPR013525">
    <property type="entry name" value="ABC2_TM"/>
</dbReference>
<dbReference type="Pfam" id="PF12698">
    <property type="entry name" value="ABC2_membrane_3"/>
    <property type="match status" value="1"/>
</dbReference>
<feature type="transmembrane region" description="Helical" evidence="10">
    <location>
        <begin position="923"/>
        <end position="943"/>
    </location>
</feature>
<feature type="transmembrane region" description="Helical" evidence="10">
    <location>
        <begin position="842"/>
        <end position="864"/>
    </location>
</feature>
<protein>
    <recommendedName>
        <fullName evidence="11">ABC transporter domain-containing protein</fullName>
    </recommendedName>
</protein>
<evidence type="ECO:0000313" key="13">
    <source>
        <dbReference type="Proteomes" id="UP000092461"/>
    </source>
</evidence>
<evidence type="ECO:0000256" key="3">
    <source>
        <dbReference type="ARBA" id="ARBA00022448"/>
    </source>
</evidence>
<dbReference type="GO" id="GO:0016887">
    <property type="term" value="F:ATP hydrolysis activity"/>
    <property type="evidence" value="ECO:0007669"/>
    <property type="project" value="InterPro"/>
</dbReference>
<dbReference type="Gene3D" id="3.40.50.300">
    <property type="entry name" value="P-loop containing nucleotide triphosphate hydrolases"/>
    <property type="match status" value="3"/>
</dbReference>
<dbReference type="InterPro" id="IPR027417">
    <property type="entry name" value="P-loop_NTPase"/>
</dbReference>
<dbReference type="SUPFAM" id="SSF52540">
    <property type="entry name" value="P-loop containing nucleoside triphosphate hydrolases"/>
    <property type="match status" value="2"/>
</dbReference>
<dbReference type="EMBL" id="AJWK01010254">
    <property type="status" value="NOT_ANNOTATED_CDS"/>
    <property type="molecule type" value="Genomic_DNA"/>
</dbReference>
<feature type="transmembrane region" description="Helical" evidence="10">
    <location>
        <begin position="128"/>
        <end position="150"/>
    </location>
</feature>
<name>A0A1B0CFQ3_LUTLO</name>
<dbReference type="GO" id="GO:0005524">
    <property type="term" value="F:ATP binding"/>
    <property type="evidence" value="ECO:0007669"/>
    <property type="project" value="UniProtKB-KW"/>
</dbReference>
<evidence type="ECO:0000256" key="5">
    <source>
        <dbReference type="ARBA" id="ARBA00022737"/>
    </source>
</evidence>
<dbReference type="CDD" id="cd03263">
    <property type="entry name" value="ABC_subfamily_A"/>
    <property type="match status" value="1"/>
</dbReference>
<dbReference type="PROSITE" id="PS50893">
    <property type="entry name" value="ABC_TRANSPORTER_2"/>
    <property type="match status" value="1"/>
</dbReference>
<dbReference type="Pfam" id="PF00005">
    <property type="entry name" value="ABC_tran"/>
    <property type="match status" value="2"/>
</dbReference>
<keyword evidence="7" id="KW-0067">ATP-binding</keyword>
<proteinExistence type="inferred from homology"/>
<evidence type="ECO:0000313" key="12">
    <source>
        <dbReference type="EnsemblMetazoa" id="LLOJ003174-PA"/>
    </source>
</evidence>
<organism evidence="12 13">
    <name type="scientific">Lutzomyia longipalpis</name>
    <name type="common">Sand fly</name>
    <dbReference type="NCBI Taxonomy" id="7200"/>
    <lineage>
        <taxon>Eukaryota</taxon>
        <taxon>Metazoa</taxon>
        <taxon>Ecdysozoa</taxon>
        <taxon>Arthropoda</taxon>
        <taxon>Hexapoda</taxon>
        <taxon>Insecta</taxon>
        <taxon>Pterygota</taxon>
        <taxon>Neoptera</taxon>
        <taxon>Endopterygota</taxon>
        <taxon>Diptera</taxon>
        <taxon>Nematocera</taxon>
        <taxon>Psychodoidea</taxon>
        <taxon>Psychodidae</taxon>
        <taxon>Lutzomyia</taxon>
        <taxon>Lutzomyia</taxon>
    </lineage>
</organism>
<dbReference type="VEuPathDB" id="VectorBase:LLOJ003174"/>
<evidence type="ECO:0000256" key="7">
    <source>
        <dbReference type="ARBA" id="ARBA00022840"/>
    </source>
</evidence>
<dbReference type="InterPro" id="IPR026082">
    <property type="entry name" value="ABCA"/>
</dbReference>
<feature type="transmembrane region" description="Helical" evidence="10">
    <location>
        <begin position="266"/>
        <end position="285"/>
    </location>
</feature>
<keyword evidence="5" id="KW-0677">Repeat</keyword>
<feature type="transmembrane region" description="Helical" evidence="10">
    <location>
        <begin position="162"/>
        <end position="182"/>
    </location>
</feature>
<dbReference type="PANTHER" id="PTHR19229">
    <property type="entry name" value="ATP-BINDING CASSETTE TRANSPORTER SUBFAMILY A ABCA"/>
    <property type="match status" value="1"/>
</dbReference>
<evidence type="ECO:0000256" key="10">
    <source>
        <dbReference type="SAM" id="Phobius"/>
    </source>
</evidence>
<dbReference type="EnsemblMetazoa" id="LLOJ003174-RA">
    <property type="protein sequence ID" value="LLOJ003174-PA"/>
    <property type="gene ID" value="LLOJ003174"/>
</dbReference>
<feature type="transmembrane region" description="Helical" evidence="10">
    <location>
        <begin position="1037"/>
        <end position="1058"/>
    </location>
</feature>
<evidence type="ECO:0000256" key="8">
    <source>
        <dbReference type="ARBA" id="ARBA00022989"/>
    </source>
</evidence>
<dbReference type="PANTHER" id="PTHR19229:SF36">
    <property type="entry name" value="ATP-BINDING CASSETTE SUB-FAMILY A MEMBER 2"/>
    <property type="match status" value="1"/>
</dbReference>
<keyword evidence="4 10" id="KW-0812">Transmembrane</keyword>
<feature type="domain" description="ABC transporter" evidence="11">
    <location>
        <begin position="309"/>
        <end position="532"/>
    </location>
</feature>
<sequence>MKIAELTAETTTQVPTTVMGNEDGESALNRSKRDMGDIIGMMLGEEKEIFHGYQINTAQYYTKQFPYPKYTNDPFKRSIYMANALQITFFFALIVNVAFIVRDRVWMKESGNSSLMRAMGLLRTSEDITWFMVSYAELGFVLFASIFILFSGGILSSTGKIFLFFFLMSYAACIMAFCYMCSTFFASASIACVSSVILFLATFLPYALIIFFDATLSTGSRFITNLSFSTAFCNAWHYILRQEIQFNHLSFHNAFTGSIYDNELKYGFMMLIIDGLIYLVVGFILERFWDSENTFYDVPHKNLDSQTGAVMTKVSKYYDTSKLAVSSASIVFKRDQITCLLGRNGAGKSTIIKMLTGQILPSSGELYIQTNRKLKGKNIGLCSQHNVIIPQLTAKEHLSLYGAIKIGKDYHEEVRRVLNVLSLGKYERYMSSSLSGGYKRRLSIGIAFLGSPSLVILDEPCSAVDATARKNVWELVEKLKKGRAIVLATHYMDEAEHLADNIVLMNNGKVMTETSPSAVKAELTKSFNLKATLPQKDEVSRYQVIEDLKGLIQNQVPNCTYDIQGNEITIALPYYTNSSLNDHEPLLKALEKFESDGNIEKLTVTSKNLEDFFSEYNSSHNGHYSNGGPPVILDKKSSPPMEKKYKINENPKLSIMEIVRILFWKRITHFRRNYRALIGILLLPAVFELIAVSFMKLRPADDYDVALKFTPEIYEKSTEFYSLENGSNFTSNIYGKVMEHCSGSDICEIFDNSKEAFKWILKTNDDYIEKRYGGNTFNESRAVVWYNNKGYHSMPAFLNQMNNALLKEELNDSDYSIEAINHPFKLGQDISASSVIQQVSDAAIALILLVAMSLVLAGGSVFIVSERISGEKLQQKLCGVTRKIYWSVAFSWDLIIYVGAIATAVIIFKIFALPIFVARSQLYGFAMLLFFFGFAMIPSIHVVEKFFNDASYANMTIFCLNIIVALSTLAIILMFDIIGESEESKQIRNFLNRAFLIFPQHALSDGLLELCKNYIAASFFRKFGIDSYKSPIGSDLLAPHVSVLAVIGVLAMITNYVIESGLWRTILDKVYHEKNFNNELQIISIQNTMQKDTKSTKNTSNCVVVENLTKCYKKGVLAVNNVSFEVKTGECFGLLGANGAGKSTIFGILSGQMKQTSGNVEFMDCNGISYCPQMMDEPTSDMDPVTRTLVYKSIENLINQNRSVLLTSHTISEIDNVCHRIAILKNGHLISSGTPSELKMTCGNSYAVTIFFDKVESLTIERDLKREFPNVENLTMHCHTLQFIVQVRSMNSAPTEETPWLLSELFAKLHRFCADRNISYTVSQCLLDR</sequence>
<keyword evidence="8 10" id="KW-1133">Transmembrane helix</keyword>
<feature type="transmembrane region" description="Helical" evidence="10">
    <location>
        <begin position="188"/>
        <end position="210"/>
    </location>
</feature>
<evidence type="ECO:0000256" key="9">
    <source>
        <dbReference type="ARBA" id="ARBA00023136"/>
    </source>
</evidence>
<comment type="subcellular location">
    <subcellularLocation>
        <location evidence="1">Membrane</location>
        <topology evidence="1">Multi-pass membrane protein</topology>
    </subcellularLocation>
</comment>
<feature type="transmembrane region" description="Helical" evidence="10">
    <location>
        <begin position="884"/>
        <end position="917"/>
    </location>
</feature>
<evidence type="ECO:0000256" key="1">
    <source>
        <dbReference type="ARBA" id="ARBA00004141"/>
    </source>
</evidence>
<reference evidence="12" key="1">
    <citation type="submission" date="2020-05" db="UniProtKB">
        <authorList>
            <consortium name="EnsemblMetazoa"/>
        </authorList>
    </citation>
    <scope>IDENTIFICATION</scope>
    <source>
        <strain evidence="12">Jacobina</strain>
    </source>
</reference>
<feature type="transmembrane region" description="Helical" evidence="10">
    <location>
        <begin position="79"/>
        <end position="101"/>
    </location>
</feature>
<dbReference type="FunFam" id="3.40.50.300:FF:001253">
    <property type="entry name" value="ATP-binding cassette protein subfamily A, member 10"/>
    <property type="match status" value="1"/>
</dbReference>
<dbReference type="Proteomes" id="UP000092461">
    <property type="component" value="Unassembled WGS sequence"/>
</dbReference>
<evidence type="ECO:0000259" key="11">
    <source>
        <dbReference type="PROSITE" id="PS50893"/>
    </source>
</evidence>
<evidence type="ECO:0000256" key="6">
    <source>
        <dbReference type="ARBA" id="ARBA00022741"/>
    </source>
</evidence>
<dbReference type="InterPro" id="IPR003593">
    <property type="entry name" value="AAA+_ATPase"/>
</dbReference>
<keyword evidence="6" id="KW-0547">Nucleotide-binding</keyword>
<feature type="transmembrane region" description="Helical" evidence="10">
    <location>
        <begin position="955"/>
        <end position="975"/>
    </location>
</feature>
<accession>A0A1B0CFQ3</accession>
<comment type="similarity">
    <text evidence="2">Belongs to the ABC transporter superfamily. ABCA family.</text>
</comment>
<dbReference type="GO" id="GO:0140359">
    <property type="term" value="F:ABC-type transporter activity"/>
    <property type="evidence" value="ECO:0007669"/>
    <property type="project" value="InterPro"/>
</dbReference>
<keyword evidence="9 10" id="KW-0472">Membrane</keyword>
<evidence type="ECO:0000256" key="4">
    <source>
        <dbReference type="ARBA" id="ARBA00022692"/>
    </source>
</evidence>
<dbReference type="GO" id="GO:0016020">
    <property type="term" value="C:membrane"/>
    <property type="evidence" value="ECO:0007669"/>
    <property type="project" value="UniProtKB-SubCell"/>
</dbReference>
<dbReference type="SMART" id="SM00382">
    <property type="entry name" value="AAA"/>
    <property type="match status" value="2"/>
</dbReference>
<keyword evidence="3" id="KW-0813">Transport</keyword>
<dbReference type="GO" id="GO:0005319">
    <property type="term" value="F:lipid transporter activity"/>
    <property type="evidence" value="ECO:0007669"/>
    <property type="project" value="TreeGrafter"/>
</dbReference>
<feature type="transmembrane region" description="Helical" evidence="10">
    <location>
        <begin position="674"/>
        <end position="695"/>
    </location>
</feature>
<feature type="transmembrane region" description="Helical" evidence="10">
    <location>
        <begin position="222"/>
        <end position="240"/>
    </location>
</feature>